<evidence type="ECO:0000313" key="14">
    <source>
        <dbReference type="Proteomes" id="UP000822476"/>
    </source>
</evidence>
<dbReference type="Pfam" id="PF20985">
    <property type="entry name" value="Legum_prodom"/>
    <property type="match status" value="1"/>
</dbReference>
<evidence type="ECO:0000256" key="11">
    <source>
        <dbReference type="SAM" id="SignalP"/>
    </source>
</evidence>
<feature type="active site" description="Nucleophile" evidence="10">
    <location>
        <position position="208"/>
    </location>
</feature>
<proteinExistence type="inferred from homology"/>
<comment type="similarity">
    <text evidence="2">Belongs to the peptidase C13 family.</text>
</comment>
<dbReference type="PRINTS" id="PR00776">
    <property type="entry name" value="HEMOGLOBNASE"/>
</dbReference>
<keyword evidence="4" id="KW-0645">Protease</keyword>
<dbReference type="CDD" id="cd21115">
    <property type="entry name" value="legumain_C"/>
    <property type="match status" value="1"/>
</dbReference>
<evidence type="ECO:0000313" key="13">
    <source>
        <dbReference type="EMBL" id="KAF7240385.1"/>
    </source>
</evidence>
<comment type="caution">
    <text evidence="13">The sequence shown here is derived from an EMBL/GenBank/DDBJ whole genome shotgun (WGS) entry which is preliminary data.</text>
</comment>
<accession>A0A8S9YK54</accession>
<dbReference type="InterPro" id="IPR001096">
    <property type="entry name" value="Peptidase_C13"/>
</dbReference>
<dbReference type="AlphaFoldDB" id="A0A8S9YK54"/>
<dbReference type="EMBL" id="JTDE01007224">
    <property type="protein sequence ID" value="KAF7240385.1"/>
    <property type="molecule type" value="Genomic_DNA"/>
</dbReference>
<dbReference type="GO" id="GO:0051603">
    <property type="term" value="P:proteolysis involved in protein catabolic process"/>
    <property type="evidence" value="ECO:0007669"/>
    <property type="project" value="TreeGrafter"/>
</dbReference>
<evidence type="ECO:0000256" key="9">
    <source>
        <dbReference type="ARBA" id="ARBA00069042"/>
    </source>
</evidence>
<dbReference type="GO" id="GO:0005773">
    <property type="term" value="C:vacuole"/>
    <property type="evidence" value="ECO:0007669"/>
    <property type="project" value="GOC"/>
</dbReference>
<evidence type="ECO:0000256" key="3">
    <source>
        <dbReference type="ARBA" id="ARBA00012628"/>
    </source>
</evidence>
<evidence type="ECO:0000256" key="2">
    <source>
        <dbReference type="ARBA" id="ARBA00009941"/>
    </source>
</evidence>
<reference evidence="13" key="1">
    <citation type="submission" date="2019-07" db="EMBL/GenBank/DDBJ databases">
        <title>Annotation for the trematode Paragonimus miyazaki's.</title>
        <authorList>
            <person name="Choi Y.-J."/>
        </authorList>
    </citation>
    <scope>NUCLEOTIDE SEQUENCE</scope>
    <source>
        <strain evidence="13">Japan</strain>
    </source>
</reference>
<dbReference type="Gene3D" id="1.10.132.130">
    <property type="match status" value="1"/>
</dbReference>
<evidence type="ECO:0000256" key="8">
    <source>
        <dbReference type="ARBA" id="ARBA00055993"/>
    </source>
</evidence>
<comment type="function">
    <text evidence="8">This protease is used by the parasite for degradation of the host globin.</text>
</comment>
<evidence type="ECO:0000259" key="12">
    <source>
        <dbReference type="Pfam" id="PF20985"/>
    </source>
</evidence>
<keyword evidence="6" id="KW-0378">Hydrolase</keyword>
<feature type="active site" evidence="10">
    <location>
        <position position="167"/>
    </location>
</feature>
<dbReference type="Proteomes" id="UP000822476">
    <property type="component" value="Unassembled WGS sequence"/>
</dbReference>
<keyword evidence="5 11" id="KW-0732">Signal</keyword>
<protein>
    <recommendedName>
        <fullName evidence="9">Hemoglobinase</fullName>
        <ecNumber evidence="3">3.4.22.34</ecNumber>
    </recommendedName>
</protein>
<feature type="chain" id="PRO_5035791709" description="Hemoglobinase" evidence="11">
    <location>
        <begin position="21"/>
        <end position="421"/>
    </location>
</feature>
<dbReference type="Gene3D" id="3.40.50.1460">
    <property type="match status" value="1"/>
</dbReference>
<evidence type="ECO:0000256" key="1">
    <source>
        <dbReference type="ARBA" id="ARBA00000810"/>
    </source>
</evidence>
<dbReference type="PANTHER" id="PTHR12000:SF42">
    <property type="entry name" value="LEGUMAIN"/>
    <property type="match status" value="1"/>
</dbReference>
<dbReference type="InterPro" id="IPR048501">
    <property type="entry name" value="Legum_prodom"/>
</dbReference>
<dbReference type="PANTHER" id="PTHR12000">
    <property type="entry name" value="HEMOGLOBINASE FAMILY MEMBER"/>
    <property type="match status" value="1"/>
</dbReference>
<keyword evidence="14" id="KW-1185">Reference proteome</keyword>
<dbReference type="InterPro" id="IPR046427">
    <property type="entry name" value="Legumain_prodom_sf"/>
</dbReference>
<dbReference type="EC" id="3.4.22.34" evidence="3"/>
<evidence type="ECO:0000256" key="7">
    <source>
        <dbReference type="ARBA" id="ARBA00022807"/>
    </source>
</evidence>
<evidence type="ECO:0000256" key="10">
    <source>
        <dbReference type="PIRSR" id="PIRSR019663-1"/>
    </source>
</evidence>
<keyword evidence="7" id="KW-0788">Thiol protease</keyword>
<dbReference type="FunFam" id="3.40.50.1460:FF:000006">
    <property type="entry name" value="Legumain"/>
    <property type="match status" value="1"/>
</dbReference>
<evidence type="ECO:0000256" key="5">
    <source>
        <dbReference type="ARBA" id="ARBA00022729"/>
    </source>
</evidence>
<dbReference type="Pfam" id="PF01650">
    <property type="entry name" value="Peptidase_C13"/>
    <property type="match status" value="1"/>
</dbReference>
<gene>
    <name evidence="13" type="ORF">EG68_11120</name>
</gene>
<dbReference type="GO" id="GO:0006624">
    <property type="term" value="P:vacuolar protein processing"/>
    <property type="evidence" value="ECO:0007669"/>
    <property type="project" value="TreeGrafter"/>
</dbReference>
<organism evidence="13 14">
    <name type="scientific">Paragonimus skrjabini miyazakii</name>
    <dbReference type="NCBI Taxonomy" id="59628"/>
    <lineage>
        <taxon>Eukaryota</taxon>
        <taxon>Metazoa</taxon>
        <taxon>Spiralia</taxon>
        <taxon>Lophotrochozoa</taxon>
        <taxon>Platyhelminthes</taxon>
        <taxon>Trematoda</taxon>
        <taxon>Digenea</taxon>
        <taxon>Plagiorchiida</taxon>
        <taxon>Troglotremata</taxon>
        <taxon>Troglotrematidae</taxon>
        <taxon>Paragonimus</taxon>
    </lineage>
</organism>
<evidence type="ECO:0000256" key="6">
    <source>
        <dbReference type="ARBA" id="ARBA00022801"/>
    </source>
</evidence>
<dbReference type="OrthoDB" id="9973749at2759"/>
<dbReference type="PIRSF" id="PIRSF019663">
    <property type="entry name" value="Legumain"/>
    <property type="match status" value="1"/>
</dbReference>
<evidence type="ECO:0000256" key="4">
    <source>
        <dbReference type="ARBA" id="ARBA00022670"/>
    </source>
</evidence>
<feature type="signal peptide" evidence="11">
    <location>
        <begin position="1"/>
        <end position="20"/>
    </location>
</feature>
<feature type="domain" description="Legumain prodomain" evidence="12">
    <location>
        <begin position="328"/>
        <end position="420"/>
    </location>
</feature>
<name>A0A8S9YK54_9TREM</name>
<comment type="catalytic activity">
    <reaction evidence="1">
        <text>Hydrolysis of proteins and small molecule substrates at -Asn-|-Xaa- bonds.</text>
        <dbReference type="EC" id="3.4.22.34"/>
    </reaction>
</comment>
<dbReference type="GO" id="GO:0004197">
    <property type="term" value="F:cysteine-type endopeptidase activity"/>
    <property type="evidence" value="ECO:0007669"/>
    <property type="project" value="UniProtKB-EC"/>
</dbReference>
<sequence length="421" mass="47907">MSTVSTSVIVVICLFGLIQALNLQSAIFNSDPEKNWAVLVAGSDGWSNYRHQSDVCHAYQILAGLGIPKENIITFMYDDIANNEENPYPGKIFNDYNHKDVYSGVQIDYKGSDVNPKVFMQVMKGDLQLKAAGRKVLERNGGTQSEIYACWKSTGPQDNVFVFFSDHGGEGLICFPEDDLYARQLNETITYMYENKRYNQMVIYIEACYSGSMFRGILSPSIQVYATTAANPSESSWATFCEDKTIDTCLADEYSYNWMVDTETHDTHNWTLNKQFKNVKQATKLSHVKKYGNKSKVADSKPSVRAHLIRLMRSVMSATTEDEHDSAKRRLHRALQMGTIVEHTFDDIITEVEKRYKPSGNQIDKLEQLKCFEAVFEVFKRYCFTIQQVPEVAQHVSKLHQLCRAGYQPEDLVDSVMHVCA</sequence>